<dbReference type="Proteomes" id="UP001642464">
    <property type="component" value="Unassembled WGS sequence"/>
</dbReference>
<keyword evidence="2" id="KW-1185">Reference proteome</keyword>
<organism evidence="1 2">
    <name type="scientific">Durusdinium trenchii</name>
    <dbReference type="NCBI Taxonomy" id="1381693"/>
    <lineage>
        <taxon>Eukaryota</taxon>
        <taxon>Sar</taxon>
        <taxon>Alveolata</taxon>
        <taxon>Dinophyceae</taxon>
        <taxon>Suessiales</taxon>
        <taxon>Symbiodiniaceae</taxon>
        <taxon>Durusdinium</taxon>
    </lineage>
</organism>
<sequence>MAVVPHTSDMSSSPKPLRRLVRPAITGQGCRLRLGAAEQTGGSGAELTCRWRPTMGWNREIQGVNYATMFGLATVLTEQGDSGKLLQAEALFHDFLEKAISQEEKGITETYRGFTGLADNLERQKRWMEASHAWQQAVDLATPMCGAPESRQTGIPLVAVLVITRSLSAW</sequence>
<comment type="caution">
    <text evidence="1">The sequence shown here is derived from an EMBL/GenBank/DDBJ whole genome shotgun (WGS) entry which is preliminary data.</text>
</comment>
<gene>
    <name evidence="1" type="ORF">SCF082_LOCUS47033</name>
</gene>
<evidence type="ECO:0000313" key="2">
    <source>
        <dbReference type="Proteomes" id="UP001642464"/>
    </source>
</evidence>
<evidence type="ECO:0000313" key="1">
    <source>
        <dbReference type="EMBL" id="CAK9100516.1"/>
    </source>
</evidence>
<accession>A0ABP0RIU0</accession>
<dbReference type="EMBL" id="CAXAMM010041640">
    <property type="protein sequence ID" value="CAK9100516.1"/>
    <property type="molecule type" value="Genomic_DNA"/>
</dbReference>
<protein>
    <submittedName>
        <fullName evidence="1">Uncharacterized protein</fullName>
    </submittedName>
</protein>
<proteinExistence type="predicted"/>
<name>A0ABP0RIU0_9DINO</name>
<reference evidence="1 2" key="1">
    <citation type="submission" date="2024-02" db="EMBL/GenBank/DDBJ databases">
        <authorList>
            <person name="Chen Y."/>
            <person name="Shah S."/>
            <person name="Dougan E. K."/>
            <person name="Thang M."/>
            <person name="Chan C."/>
        </authorList>
    </citation>
    <scope>NUCLEOTIDE SEQUENCE [LARGE SCALE GENOMIC DNA]</scope>
</reference>